<reference evidence="1 2" key="1">
    <citation type="submission" date="2016-04" db="EMBL/GenBank/DDBJ databases">
        <title>The genome of Intoshia linei affirms orthonectids as highly simplified spiralians.</title>
        <authorList>
            <person name="Mikhailov K.V."/>
            <person name="Slusarev G.S."/>
            <person name="Nikitin M.A."/>
            <person name="Logacheva M.D."/>
            <person name="Penin A."/>
            <person name="Aleoshin V."/>
            <person name="Panchin Y.V."/>
        </authorList>
    </citation>
    <scope>NUCLEOTIDE SEQUENCE [LARGE SCALE GENOMIC DNA]</scope>
    <source>
        <strain evidence="1">Intl2013</strain>
        <tissue evidence="1">Whole animal</tissue>
    </source>
</reference>
<dbReference type="Proteomes" id="UP000078046">
    <property type="component" value="Unassembled WGS sequence"/>
</dbReference>
<evidence type="ECO:0008006" key="3">
    <source>
        <dbReference type="Google" id="ProtNLM"/>
    </source>
</evidence>
<gene>
    <name evidence="1" type="ORF">A3Q56_04943</name>
</gene>
<accession>A0A177AZ80</accession>
<organism evidence="1 2">
    <name type="scientific">Intoshia linei</name>
    <dbReference type="NCBI Taxonomy" id="1819745"/>
    <lineage>
        <taxon>Eukaryota</taxon>
        <taxon>Metazoa</taxon>
        <taxon>Spiralia</taxon>
        <taxon>Lophotrochozoa</taxon>
        <taxon>Mesozoa</taxon>
        <taxon>Orthonectida</taxon>
        <taxon>Rhopaluridae</taxon>
        <taxon>Intoshia</taxon>
    </lineage>
</organism>
<comment type="caution">
    <text evidence="1">The sequence shown here is derived from an EMBL/GenBank/DDBJ whole genome shotgun (WGS) entry which is preliminary data.</text>
</comment>
<evidence type="ECO:0000313" key="2">
    <source>
        <dbReference type="Proteomes" id="UP000078046"/>
    </source>
</evidence>
<dbReference type="EMBL" id="LWCA01000690">
    <property type="protein sequence ID" value="OAF67329.1"/>
    <property type="molecule type" value="Genomic_DNA"/>
</dbReference>
<proteinExistence type="predicted"/>
<dbReference type="AlphaFoldDB" id="A0A177AZ80"/>
<name>A0A177AZ80_9BILA</name>
<evidence type="ECO:0000313" key="1">
    <source>
        <dbReference type="EMBL" id="OAF67329.1"/>
    </source>
</evidence>
<protein>
    <recommendedName>
        <fullName evidence="3">AMP-dependent synthetase/ligase domain-containing protein</fullName>
    </recommendedName>
</protein>
<sequence>MKDEKVHQAIEKALEIVNSKATNNVYKIKKWKILKKDFSIPGGEMGPTMKIKKKQVILKFKTEIDEIYKDKCML</sequence>
<keyword evidence="2" id="KW-1185">Reference proteome</keyword>